<gene>
    <name evidence="5" type="ORF">A8C56_22275</name>
</gene>
<dbReference type="GO" id="GO:0006298">
    <property type="term" value="P:mismatch repair"/>
    <property type="evidence" value="ECO:0007669"/>
    <property type="project" value="InterPro"/>
</dbReference>
<organism evidence="5 6">
    <name type="scientific">Niabella ginsenosidivorans</name>
    <dbReference type="NCBI Taxonomy" id="1176587"/>
    <lineage>
        <taxon>Bacteria</taxon>
        <taxon>Pseudomonadati</taxon>
        <taxon>Bacteroidota</taxon>
        <taxon>Chitinophagia</taxon>
        <taxon>Chitinophagales</taxon>
        <taxon>Chitinophagaceae</taxon>
        <taxon>Niabella</taxon>
    </lineage>
</organism>
<name>A0A1A9I6V3_9BACT</name>
<sequence length="342" mass="39063">MSEAFATIGCARQLLETELPLRNRAEIKNSIDSVKAIRGFYRFLGAPTASDDLSMVLLLLFELVKGFFLIEPLALNKSYRMAMHNQEAFEVIYKFIGAIDVAISCASLLNDTRYTTCIPEFVDHKKELLFSGAYHPLIEDPVPCSFHTEGENIFITGSNMSGKSTFLRTVLINSVLAQTIYICFAKRFVTPVFKQYSAIKIADNLFEHESYFYKEMEVIQEMILQQETPLNHLFLIDEIYKGTNTVERLALSLSVLRYLNNETNLVIASSHDLELVAYLKGIYKMYHFSEQIQGNRLIFDYRIREGAVHSRNAIKLAALEKYPSPVIEQAMEYAKHFSKGEP</sequence>
<keyword evidence="6" id="KW-1185">Reference proteome</keyword>
<dbReference type="GO" id="GO:0005524">
    <property type="term" value="F:ATP binding"/>
    <property type="evidence" value="ECO:0007669"/>
    <property type="project" value="UniProtKB-KW"/>
</dbReference>
<keyword evidence="2" id="KW-0067">ATP-binding</keyword>
<dbReference type="KEGG" id="nia:A8C56_22275"/>
<dbReference type="AlphaFoldDB" id="A0A1A9I6V3"/>
<dbReference type="EMBL" id="CP015772">
    <property type="protein sequence ID" value="ANH83346.1"/>
    <property type="molecule type" value="Genomic_DNA"/>
</dbReference>
<feature type="domain" description="DNA mismatch repair proteins mutS family" evidence="4">
    <location>
        <begin position="150"/>
        <end position="335"/>
    </location>
</feature>
<evidence type="ECO:0000259" key="4">
    <source>
        <dbReference type="SMART" id="SM00534"/>
    </source>
</evidence>
<accession>A0A1A9I6V3</accession>
<keyword evidence="1" id="KW-0547">Nucleotide-binding</keyword>
<dbReference type="GO" id="GO:0005829">
    <property type="term" value="C:cytosol"/>
    <property type="evidence" value="ECO:0007669"/>
    <property type="project" value="TreeGrafter"/>
</dbReference>
<dbReference type="GO" id="GO:0140664">
    <property type="term" value="F:ATP-dependent DNA damage sensor activity"/>
    <property type="evidence" value="ECO:0007669"/>
    <property type="project" value="InterPro"/>
</dbReference>
<dbReference type="InterPro" id="IPR027417">
    <property type="entry name" value="P-loop_NTPase"/>
</dbReference>
<dbReference type="SUPFAM" id="SSF52540">
    <property type="entry name" value="P-loop containing nucleoside triphosphate hydrolases"/>
    <property type="match status" value="1"/>
</dbReference>
<dbReference type="InterPro" id="IPR000432">
    <property type="entry name" value="DNA_mismatch_repair_MutS_C"/>
</dbReference>
<proteinExistence type="predicted"/>
<dbReference type="SMART" id="SM00534">
    <property type="entry name" value="MUTSac"/>
    <property type="match status" value="1"/>
</dbReference>
<dbReference type="PANTHER" id="PTHR11361">
    <property type="entry name" value="DNA MISMATCH REPAIR PROTEIN MUTS FAMILY MEMBER"/>
    <property type="match status" value="1"/>
</dbReference>
<dbReference type="PANTHER" id="PTHR11361:SF152">
    <property type="entry name" value="DNA MISMATCH REPAIR PROTEIN"/>
    <property type="match status" value="1"/>
</dbReference>
<dbReference type="GO" id="GO:0030983">
    <property type="term" value="F:mismatched DNA binding"/>
    <property type="evidence" value="ECO:0007669"/>
    <property type="project" value="InterPro"/>
</dbReference>
<evidence type="ECO:0000313" key="5">
    <source>
        <dbReference type="EMBL" id="ANH83346.1"/>
    </source>
</evidence>
<evidence type="ECO:0000313" key="6">
    <source>
        <dbReference type="Proteomes" id="UP000077667"/>
    </source>
</evidence>
<dbReference type="Proteomes" id="UP000077667">
    <property type="component" value="Chromosome"/>
</dbReference>
<reference evidence="5 6" key="1">
    <citation type="submission" date="2016-05" db="EMBL/GenBank/DDBJ databases">
        <title>Niabella ginsenosidivorans BS26 whole genome sequencing.</title>
        <authorList>
            <person name="Im W.T."/>
            <person name="Siddiqi M.Z."/>
        </authorList>
    </citation>
    <scope>NUCLEOTIDE SEQUENCE [LARGE SCALE GENOMIC DNA]</scope>
    <source>
        <strain evidence="5 6">BS26</strain>
    </source>
</reference>
<evidence type="ECO:0000256" key="1">
    <source>
        <dbReference type="ARBA" id="ARBA00022741"/>
    </source>
</evidence>
<keyword evidence="3" id="KW-0238">DNA-binding</keyword>
<dbReference type="STRING" id="1176587.A8C56_22275"/>
<dbReference type="Gene3D" id="3.40.50.300">
    <property type="entry name" value="P-loop containing nucleotide triphosphate hydrolases"/>
    <property type="match status" value="1"/>
</dbReference>
<evidence type="ECO:0000256" key="3">
    <source>
        <dbReference type="ARBA" id="ARBA00023125"/>
    </source>
</evidence>
<protein>
    <recommendedName>
        <fullName evidence="4">DNA mismatch repair proteins mutS family domain-containing protein</fullName>
    </recommendedName>
</protein>
<dbReference type="InterPro" id="IPR045076">
    <property type="entry name" value="MutS"/>
</dbReference>
<dbReference type="Pfam" id="PF00488">
    <property type="entry name" value="MutS_V"/>
    <property type="match status" value="1"/>
</dbReference>
<evidence type="ECO:0000256" key="2">
    <source>
        <dbReference type="ARBA" id="ARBA00022840"/>
    </source>
</evidence>